<gene>
    <name evidence="3" type="ORF">GCWU000325_00433</name>
</gene>
<dbReference type="SUPFAM" id="SSF52540">
    <property type="entry name" value="P-loop containing nucleoside triphosphate hydrolases"/>
    <property type="match status" value="1"/>
</dbReference>
<protein>
    <recommendedName>
        <fullName evidence="5">AAA domain-containing protein</fullName>
    </recommendedName>
</protein>
<dbReference type="Gene3D" id="3.40.50.300">
    <property type="entry name" value="P-loop containing nucleotide triphosphate hydrolases"/>
    <property type="match status" value="1"/>
</dbReference>
<evidence type="ECO:0000313" key="3">
    <source>
        <dbReference type="EMBL" id="EEX72599.1"/>
    </source>
</evidence>
<dbReference type="AlphaFoldDB" id="C9LE09"/>
<dbReference type="InterPro" id="IPR041682">
    <property type="entry name" value="AAA_14"/>
</dbReference>
<evidence type="ECO:0000259" key="1">
    <source>
        <dbReference type="Pfam" id="PF13173"/>
    </source>
</evidence>
<keyword evidence="4" id="KW-1185">Reference proteome</keyword>
<dbReference type="eggNOG" id="COG1373">
    <property type="taxonomic scope" value="Bacteria"/>
</dbReference>
<accession>C9LE09</accession>
<dbReference type="PANTHER" id="PTHR33295:SF18">
    <property type="entry name" value="AAA+ ATPASE DOMAIN-CONTAINING PROTEIN"/>
    <property type="match status" value="1"/>
</dbReference>
<dbReference type="PANTHER" id="PTHR33295">
    <property type="entry name" value="ATPASE"/>
    <property type="match status" value="1"/>
</dbReference>
<name>C9LE09_9BACT</name>
<dbReference type="InterPro" id="IPR025420">
    <property type="entry name" value="DUF4143"/>
</dbReference>
<dbReference type="InterPro" id="IPR027417">
    <property type="entry name" value="P-loop_NTPase"/>
</dbReference>
<reference evidence="3" key="1">
    <citation type="submission" date="2009-09" db="EMBL/GenBank/DDBJ databases">
        <authorList>
            <person name="Weinstock G."/>
            <person name="Sodergren E."/>
            <person name="Clifton S."/>
            <person name="Fulton L."/>
            <person name="Fulton B."/>
            <person name="Courtney L."/>
            <person name="Fronick C."/>
            <person name="Harrison M."/>
            <person name="Strong C."/>
            <person name="Farmer C."/>
            <person name="Delahaunty K."/>
            <person name="Markovic C."/>
            <person name="Hall O."/>
            <person name="Minx P."/>
            <person name="Tomlinson C."/>
            <person name="Mitreva M."/>
            <person name="Nelson J."/>
            <person name="Hou S."/>
            <person name="Wollam A."/>
            <person name="Pepin K.H."/>
            <person name="Johnson M."/>
            <person name="Bhonagiri V."/>
            <person name="Nash W.E."/>
            <person name="Warren W."/>
            <person name="Chinwalla A."/>
            <person name="Mardis E.R."/>
            <person name="Wilson R.K."/>
        </authorList>
    </citation>
    <scope>NUCLEOTIDE SEQUENCE [LARGE SCALE GENOMIC DNA]</scope>
    <source>
        <strain evidence="3">ATCC 51259</strain>
    </source>
</reference>
<dbReference type="EMBL" id="ACIJ02000011">
    <property type="protein sequence ID" value="EEX72599.1"/>
    <property type="molecule type" value="Genomic_DNA"/>
</dbReference>
<comment type="caution">
    <text evidence="3">The sequence shown here is derived from an EMBL/GenBank/DDBJ whole genome shotgun (WGS) entry which is preliminary data.</text>
</comment>
<feature type="domain" description="DUF4143" evidence="2">
    <location>
        <begin position="219"/>
        <end position="379"/>
    </location>
</feature>
<feature type="domain" description="AAA" evidence="1">
    <location>
        <begin position="42"/>
        <end position="173"/>
    </location>
</feature>
<evidence type="ECO:0008006" key="5">
    <source>
        <dbReference type="Google" id="ProtNLM"/>
    </source>
</evidence>
<organism evidence="3 4">
    <name type="scientific">Alloprevotella tannerae ATCC 51259</name>
    <dbReference type="NCBI Taxonomy" id="626522"/>
    <lineage>
        <taxon>Bacteria</taxon>
        <taxon>Pseudomonadati</taxon>
        <taxon>Bacteroidota</taxon>
        <taxon>Bacteroidia</taxon>
        <taxon>Bacteroidales</taxon>
        <taxon>Prevotellaceae</taxon>
        <taxon>Alloprevotella</taxon>
    </lineage>
</organism>
<dbReference type="STRING" id="626522.GCWU000325_00433"/>
<evidence type="ECO:0000313" key="4">
    <source>
        <dbReference type="Proteomes" id="UP000003460"/>
    </source>
</evidence>
<dbReference type="Pfam" id="PF13635">
    <property type="entry name" value="DUF4143"/>
    <property type="match status" value="1"/>
</dbReference>
<sequence>MIGKYYLCDRKLRDVYTQTPITEMVKRDKYLTELVSLQGNGMIKIITGMRRCGKSYLLFEIFVSYLEQNGIKSDHIIKVDLEDFRNRDLRNPDNLYSYIENSIIDKEKYYVLLDEVQMLDHFEDVLNGFLKIQNVDVYVTGSNAKFLSKDIITEFRGRGYEVKIFPLCFHEYMSAYKGSIQAGLNEYLLYGGLPQILSCTTEEQKVKFLKSLFEETYIKDIKDRYDIRKNDDLEELINIMASDIGALTNPNKLANSFRSEKKSSISYDTIKDYIDYLCDSFLVEKATRYDIKGKRYINSPFKYYFMDLGLRNARINFRQYEKSHLMENLIYNEMRVRGFNVDVGAVPIVNVKEDGKRQRSTLEVDFVCNLGSRRYYIQSAYRMGTDEKVKQERASLLKVDDSFKKIIVIGEECPVTRDEQGITTISVYDFLLNENSLEL</sequence>
<dbReference type="Pfam" id="PF13173">
    <property type="entry name" value="AAA_14"/>
    <property type="match status" value="1"/>
</dbReference>
<dbReference type="Proteomes" id="UP000003460">
    <property type="component" value="Unassembled WGS sequence"/>
</dbReference>
<dbReference type="HOGENOM" id="CLU_041527_1_0_10"/>
<evidence type="ECO:0000259" key="2">
    <source>
        <dbReference type="Pfam" id="PF13635"/>
    </source>
</evidence>
<proteinExistence type="predicted"/>